<proteinExistence type="predicted"/>
<comment type="caution">
    <text evidence="1">The sequence shown here is derived from an EMBL/GenBank/DDBJ whole genome shotgun (WGS) entry which is preliminary data.</text>
</comment>
<dbReference type="Proteomes" id="UP001367508">
    <property type="component" value="Unassembled WGS sequence"/>
</dbReference>
<dbReference type="EMBL" id="JAYMYQ010000004">
    <property type="protein sequence ID" value="KAK7337604.1"/>
    <property type="molecule type" value="Genomic_DNA"/>
</dbReference>
<sequence>MDSTMDYLMLTSNRSTSNSLKSHNLFQETPHVPGDYDQLHHIEGSIQQDAVLSFKLAHSSANRREKGFSLGKIMGKRW</sequence>
<dbReference type="AlphaFoldDB" id="A0AAN9LKC8"/>
<evidence type="ECO:0000313" key="2">
    <source>
        <dbReference type="Proteomes" id="UP001367508"/>
    </source>
</evidence>
<gene>
    <name evidence="1" type="ORF">VNO77_18187</name>
</gene>
<accession>A0AAN9LKC8</accession>
<organism evidence="1 2">
    <name type="scientific">Canavalia gladiata</name>
    <name type="common">Sword bean</name>
    <name type="synonym">Dolichos gladiatus</name>
    <dbReference type="NCBI Taxonomy" id="3824"/>
    <lineage>
        <taxon>Eukaryota</taxon>
        <taxon>Viridiplantae</taxon>
        <taxon>Streptophyta</taxon>
        <taxon>Embryophyta</taxon>
        <taxon>Tracheophyta</taxon>
        <taxon>Spermatophyta</taxon>
        <taxon>Magnoliopsida</taxon>
        <taxon>eudicotyledons</taxon>
        <taxon>Gunneridae</taxon>
        <taxon>Pentapetalae</taxon>
        <taxon>rosids</taxon>
        <taxon>fabids</taxon>
        <taxon>Fabales</taxon>
        <taxon>Fabaceae</taxon>
        <taxon>Papilionoideae</taxon>
        <taxon>50 kb inversion clade</taxon>
        <taxon>NPAAA clade</taxon>
        <taxon>indigoferoid/millettioid clade</taxon>
        <taxon>Phaseoleae</taxon>
        <taxon>Canavalia</taxon>
    </lineage>
</organism>
<name>A0AAN9LKC8_CANGL</name>
<keyword evidence="2" id="KW-1185">Reference proteome</keyword>
<protein>
    <submittedName>
        <fullName evidence="1">Uncharacterized protein</fullName>
    </submittedName>
</protein>
<evidence type="ECO:0000313" key="1">
    <source>
        <dbReference type="EMBL" id="KAK7337604.1"/>
    </source>
</evidence>
<reference evidence="1 2" key="1">
    <citation type="submission" date="2024-01" db="EMBL/GenBank/DDBJ databases">
        <title>The genomes of 5 underutilized Papilionoideae crops provide insights into root nodulation and disease resistanc.</title>
        <authorList>
            <person name="Jiang F."/>
        </authorList>
    </citation>
    <scope>NUCLEOTIDE SEQUENCE [LARGE SCALE GENOMIC DNA]</scope>
    <source>
        <strain evidence="1">LVBAO_FW01</strain>
        <tissue evidence="1">Leaves</tissue>
    </source>
</reference>